<proteinExistence type="predicted"/>
<reference evidence="2 3" key="1">
    <citation type="submission" date="2017-03" db="EMBL/GenBank/DDBJ databases">
        <title>Genome Sequence of Roseovarius mucosus strain SMR3 Isolated from a culture of the Diatom Skeletonema marinoi.</title>
        <authorList>
            <person name="Topel M."/>
            <person name="Pinder M."/>
            <person name="Johansson O.N."/>
            <person name="Kourtchenko O."/>
            <person name="Godhe A."/>
            <person name="Clarke A.K."/>
        </authorList>
    </citation>
    <scope>NUCLEOTIDE SEQUENCE [LARGE SCALE GENOMIC DNA]</scope>
    <source>
        <strain evidence="2 3">SMR3</strain>
    </source>
</reference>
<feature type="domain" description="Transglutaminase-like" evidence="1">
    <location>
        <begin position="115"/>
        <end position="195"/>
    </location>
</feature>
<dbReference type="RefSeq" id="WP_081507326.1">
    <property type="nucleotide sequence ID" value="NZ_CP020474.1"/>
</dbReference>
<gene>
    <name evidence="2" type="ORF">ROSMUCSMR3_02198</name>
</gene>
<evidence type="ECO:0000313" key="3">
    <source>
        <dbReference type="Proteomes" id="UP000192273"/>
    </source>
</evidence>
<dbReference type="OrthoDB" id="7673667at2"/>
<protein>
    <submittedName>
        <fullName evidence="2">Transglutaminase-like superfamily protein</fullName>
    </submittedName>
</protein>
<organism evidence="2 3">
    <name type="scientific">Roseovarius mucosus</name>
    <dbReference type="NCBI Taxonomy" id="215743"/>
    <lineage>
        <taxon>Bacteria</taxon>
        <taxon>Pseudomonadati</taxon>
        <taxon>Pseudomonadota</taxon>
        <taxon>Alphaproteobacteria</taxon>
        <taxon>Rhodobacterales</taxon>
        <taxon>Roseobacteraceae</taxon>
        <taxon>Roseovarius</taxon>
    </lineage>
</organism>
<evidence type="ECO:0000259" key="1">
    <source>
        <dbReference type="Pfam" id="PF01841"/>
    </source>
</evidence>
<dbReference type="Proteomes" id="UP000192273">
    <property type="component" value="Chromosome"/>
</dbReference>
<dbReference type="SUPFAM" id="SSF54001">
    <property type="entry name" value="Cysteine proteinases"/>
    <property type="match status" value="1"/>
</dbReference>
<dbReference type="Pfam" id="PF01841">
    <property type="entry name" value="Transglut_core"/>
    <property type="match status" value="1"/>
</dbReference>
<sequence>MRHLHIEVSGLKPGTRLLAPAGMCSPQETVTRASVTGGQIIDVVLEAELGLAALWIESTGESLTLTHRIAPAPKGMDYPKAVYVPRITRYTRAADDLAEASRALAARAGGGRAGIDALVAEAEARFIYAHPDARFNDGTDAVPYLSCGTTPGSCVDINTYLVASLRAAGYEAGYVYGYFFPAEKGGVTHDMHCWVVTRHAGEVLDWDIAHHMKAGLGPTRPGLNPRPGWRVALGHSMGHGYDMGETMAQLKLLAEPMQAGPGGEWQKLPIIARLPAA</sequence>
<evidence type="ECO:0000313" key="2">
    <source>
        <dbReference type="EMBL" id="ARE83670.1"/>
    </source>
</evidence>
<dbReference type="EMBL" id="CP020474">
    <property type="protein sequence ID" value="ARE83670.1"/>
    <property type="molecule type" value="Genomic_DNA"/>
</dbReference>
<dbReference type="AlphaFoldDB" id="A0A1V0RPG9"/>
<name>A0A1V0RPG9_9RHOB</name>
<dbReference type="InterPro" id="IPR002931">
    <property type="entry name" value="Transglutaminase-like"/>
</dbReference>
<dbReference type="InterPro" id="IPR038765">
    <property type="entry name" value="Papain-like_cys_pep_sf"/>
</dbReference>
<dbReference type="KEGG" id="rmm:ROSMUCSMR3_02198"/>
<keyword evidence="3" id="KW-1185">Reference proteome</keyword>
<accession>A0A1V0RPG9</accession>
<dbReference type="Gene3D" id="3.10.620.30">
    <property type="match status" value="1"/>
</dbReference>